<sequence length="347" mass="39584">MKYRAYSILKILDMNSTKEDGHGSEFGSLITTLTVITSFLSLLGNGTVITVMLARRRVFSSFTNRLILHQSTIDAINGLMFLLLRIVKSLNLVVSKENNFYDQLVCRVLASDVLLWCGYVTSTYNLVLISLERFMAICYPVKHRKMVNKHKLKIVIGVLWAISFVYNLPLLFLNAPSEGRCQITAAELNSQFLLGVVAFLIEYLAPLSIIVFVYGAIFIKLKTRRDDSHNFRNQAKKNVLVTLLMISVLFVVCWTPVECGTVMLFSRDFDDDVPVVMAAMSLLISFNMIVNPIVYCFMYKQFRDQLKDVVLKRLRRNQVQSDELQVPRHMPDPIVVIPRDSLAMAHL</sequence>
<dbReference type="Pfam" id="PF00001">
    <property type="entry name" value="7tm_1"/>
    <property type="match status" value="1"/>
</dbReference>
<keyword evidence="5" id="KW-0807">Transducer</keyword>
<protein>
    <recommendedName>
        <fullName evidence="7">G-protein coupled receptors family 1 profile domain-containing protein</fullName>
    </recommendedName>
</protein>
<organism evidence="8 9">
    <name type="scientific">Patiria miniata</name>
    <name type="common">Bat star</name>
    <name type="synonym">Asterina miniata</name>
    <dbReference type="NCBI Taxonomy" id="46514"/>
    <lineage>
        <taxon>Eukaryota</taxon>
        <taxon>Metazoa</taxon>
        <taxon>Echinodermata</taxon>
        <taxon>Eleutherozoa</taxon>
        <taxon>Asterozoa</taxon>
        <taxon>Asteroidea</taxon>
        <taxon>Valvatacea</taxon>
        <taxon>Valvatida</taxon>
        <taxon>Asterinidae</taxon>
        <taxon>Patiria</taxon>
    </lineage>
</organism>
<dbReference type="PROSITE" id="PS00237">
    <property type="entry name" value="G_PROTEIN_RECEP_F1_1"/>
    <property type="match status" value="1"/>
</dbReference>
<evidence type="ECO:0000256" key="4">
    <source>
        <dbReference type="ARBA" id="ARBA00023136"/>
    </source>
</evidence>
<dbReference type="RefSeq" id="XP_038070495.1">
    <property type="nucleotide sequence ID" value="XM_038214567.1"/>
</dbReference>
<dbReference type="OrthoDB" id="10042731at2759"/>
<evidence type="ECO:0000256" key="5">
    <source>
        <dbReference type="RuleBase" id="RU000688"/>
    </source>
</evidence>
<feature type="transmembrane region" description="Helical" evidence="6">
    <location>
        <begin position="29"/>
        <end position="54"/>
    </location>
</feature>
<feature type="transmembrane region" description="Helical" evidence="6">
    <location>
        <begin position="75"/>
        <end position="93"/>
    </location>
</feature>
<dbReference type="GO" id="GO:0004930">
    <property type="term" value="F:G protein-coupled receptor activity"/>
    <property type="evidence" value="ECO:0007669"/>
    <property type="project" value="UniProtKB-KW"/>
</dbReference>
<dbReference type="InterPro" id="IPR000276">
    <property type="entry name" value="GPCR_Rhodpsn"/>
</dbReference>
<evidence type="ECO:0000256" key="6">
    <source>
        <dbReference type="SAM" id="Phobius"/>
    </source>
</evidence>
<evidence type="ECO:0000313" key="9">
    <source>
        <dbReference type="Proteomes" id="UP000887568"/>
    </source>
</evidence>
<keyword evidence="5" id="KW-0297">G-protein coupled receptor</keyword>
<dbReference type="InterPro" id="IPR017452">
    <property type="entry name" value="GPCR_Rhodpsn_7TM"/>
</dbReference>
<keyword evidence="3 6" id="KW-1133">Transmembrane helix</keyword>
<name>A0A914B2C9_PATMI</name>
<dbReference type="GeneID" id="119739582"/>
<dbReference type="EnsemblMetazoa" id="XM_038214567.1">
    <property type="protein sequence ID" value="XP_038070495.1"/>
    <property type="gene ID" value="LOC119739582"/>
</dbReference>
<keyword evidence="2 5" id="KW-0812">Transmembrane</keyword>
<evidence type="ECO:0000256" key="1">
    <source>
        <dbReference type="ARBA" id="ARBA00004370"/>
    </source>
</evidence>
<dbReference type="Proteomes" id="UP000887568">
    <property type="component" value="Unplaced"/>
</dbReference>
<dbReference type="OMA" id="LSIMINY"/>
<dbReference type="PRINTS" id="PR00237">
    <property type="entry name" value="GPCRRHODOPSN"/>
</dbReference>
<comment type="subcellular location">
    <subcellularLocation>
        <location evidence="1">Membrane</location>
    </subcellularLocation>
</comment>
<dbReference type="PANTHER" id="PTHR45698">
    <property type="entry name" value="TRACE AMINE-ASSOCIATED RECEPTOR 19N-RELATED"/>
    <property type="match status" value="1"/>
</dbReference>
<evidence type="ECO:0000256" key="2">
    <source>
        <dbReference type="ARBA" id="ARBA00022692"/>
    </source>
</evidence>
<dbReference type="CDD" id="cd00637">
    <property type="entry name" value="7tm_classA_rhodopsin-like"/>
    <property type="match status" value="1"/>
</dbReference>
<feature type="transmembrane region" description="Helical" evidence="6">
    <location>
        <begin position="113"/>
        <end position="131"/>
    </location>
</feature>
<dbReference type="Gene3D" id="1.20.1070.10">
    <property type="entry name" value="Rhodopsin 7-helix transmembrane proteins"/>
    <property type="match status" value="1"/>
</dbReference>
<dbReference type="PROSITE" id="PS50262">
    <property type="entry name" value="G_PROTEIN_RECEP_F1_2"/>
    <property type="match status" value="1"/>
</dbReference>
<feature type="transmembrane region" description="Helical" evidence="6">
    <location>
        <begin position="152"/>
        <end position="172"/>
    </location>
</feature>
<keyword evidence="4 6" id="KW-0472">Membrane</keyword>
<keyword evidence="5" id="KW-0675">Receptor</keyword>
<evidence type="ECO:0000259" key="7">
    <source>
        <dbReference type="PROSITE" id="PS50262"/>
    </source>
</evidence>
<dbReference type="AlphaFoldDB" id="A0A914B2C9"/>
<evidence type="ECO:0000256" key="3">
    <source>
        <dbReference type="ARBA" id="ARBA00022989"/>
    </source>
</evidence>
<proteinExistence type="inferred from homology"/>
<keyword evidence="9" id="KW-1185">Reference proteome</keyword>
<evidence type="ECO:0000313" key="8">
    <source>
        <dbReference type="EnsemblMetazoa" id="XP_038070495.1"/>
    </source>
</evidence>
<dbReference type="SUPFAM" id="SSF81321">
    <property type="entry name" value="Family A G protein-coupled receptor-like"/>
    <property type="match status" value="1"/>
</dbReference>
<feature type="transmembrane region" description="Helical" evidence="6">
    <location>
        <begin position="192"/>
        <end position="219"/>
    </location>
</feature>
<accession>A0A914B2C9</accession>
<reference evidence="8" key="1">
    <citation type="submission" date="2022-11" db="UniProtKB">
        <authorList>
            <consortium name="EnsemblMetazoa"/>
        </authorList>
    </citation>
    <scope>IDENTIFICATION</scope>
</reference>
<dbReference type="PANTHER" id="PTHR45698:SF1">
    <property type="entry name" value="TRACE AMINE-ASSOCIATED RECEPTOR 13C-LIKE"/>
    <property type="match status" value="1"/>
</dbReference>
<feature type="transmembrane region" description="Helical" evidence="6">
    <location>
        <begin position="239"/>
        <end position="257"/>
    </location>
</feature>
<feature type="transmembrane region" description="Helical" evidence="6">
    <location>
        <begin position="277"/>
        <end position="298"/>
    </location>
</feature>
<comment type="similarity">
    <text evidence="5">Belongs to the G-protein coupled receptor 1 family.</text>
</comment>
<feature type="domain" description="G-protein coupled receptors family 1 profile" evidence="7">
    <location>
        <begin position="44"/>
        <end position="295"/>
    </location>
</feature>
<dbReference type="GO" id="GO:0016020">
    <property type="term" value="C:membrane"/>
    <property type="evidence" value="ECO:0007669"/>
    <property type="project" value="UniProtKB-SubCell"/>
</dbReference>